<evidence type="ECO:0000256" key="2">
    <source>
        <dbReference type="ARBA" id="ARBA00022679"/>
    </source>
</evidence>
<evidence type="ECO:0000256" key="12">
    <source>
        <dbReference type="SAM" id="Phobius"/>
    </source>
</evidence>
<feature type="region of interest" description="Disordered" evidence="11">
    <location>
        <begin position="175"/>
        <end position="199"/>
    </location>
</feature>
<evidence type="ECO:0000259" key="13">
    <source>
        <dbReference type="PROSITE" id="PS50865"/>
    </source>
</evidence>
<dbReference type="Gene3D" id="6.10.140.2220">
    <property type="match status" value="1"/>
</dbReference>
<keyword evidence="3 12" id="KW-0812">Transmembrane</keyword>
<feature type="compositionally biased region" description="Basic and acidic residues" evidence="11">
    <location>
        <begin position="1"/>
        <end position="21"/>
    </location>
</feature>
<accession>A0ABD3Q8Z6</accession>
<evidence type="ECO:0000256" key="5">
    <source>
        <dbReference type="ARBA" id="ARBA00022771"/>
    </source>
</evidence>
<organism evidence="15 16">
    <name type="scientific">Stephanodiscus triporus</name>
    <dbReference type="NCBI Taxonomy" id="2934178"/>
    <lineage>
        <taxon>Eukaryota</taxon>
        <taxon>Sar</taxon>
        <taxon>Stramenopiles</taxon>
        <taxon>Ochrophyta</taxon>
        <taxon>Bacillariophyta</taxon>
        <taxon>Coscinodiscophyceae</taxon>
        <taxon>Thalassiosirophycidae</taxon>
        <taxon>Stephanodiscales</taxon>
        <taxon>Stephanodiscaceae</taxon>
        <taxon>Stephanodiscus</taxon>
    </lineage>
</organism>
<keyword evidence="9 12" id="KW-0472">Membrane</keyword>
<evidence type="ECO:0000256" key="3">
    <source>
        <dbReference type="ARBA" id="ARBA00022692"/>
    </source>
</evidence>
<feature type="transmembrane region" description="Helical" evidence="12">
    <location>
        <begin position="617"/>
        <end position="637"/>
    </location>
</feature>
<gene>
    <name evidence="15" type="ORF">ACHAW5_007933</name>
</gene>
<comment type="caution">
    <text evidence="15">The sequence shown here is derived from an EMBL/GenBank/DDBJ whole genome shotgun (WGS) entry which is preliminary data.</text>
</comment>
<evidence type="ECO:0000256" key="6">
    <source>
        <dbReference type="ARBA" id="ARBA00022786"/>
    </source>
</evidence>
<evidence type="ECO:0000313" key="15">
    <source>
        <dbReference type="EMBL" id="KAL3794610.1"/>
    </source>
</evidence>
<dbReference type="PROSITE" id="PS01360">
    <property type="entry name" value="ZF_MYND_1"/>
    <property type="match status" value="1"/>
</dbReference>
<name>A0ABD3Q8Z6_9STRA</name>
<evidence type="ECO:0000256" key="1">
    <source>
        <dbReference type="ARBA" id="ARBA00004141"/>
    </source>
</evidence>
<feature type="compositionally biased region" description="Polar residues" evidence="11">
    <location>
        <begin position="184"/>
        <end position="193"/>
    </location>
</feature>
<dbReference type="SMART" id="SM00744">
    <property type="entry name" value="RINGv"/>
    <property type="match status" value="1"/>
</dbReference>
<dbReference type="InterPro" id="IPR011016">
    <property type="entry name" value="Znf_RING-CH"/>
</dbReference>
<dbReference type="InterPro" id="IPR002893">
    <property type="entry name" value="Znf_MYND"/>
</dbReference>
<evidence type="ECO:0000256" key="9">
    <source>
        <dbReference type="ARBA" id="ARBA00023136"/>
    </source>
</evidence>
<dbReference type="GO" id="GO:0016740">
    <property type="term" value="F:transferase activity"/>
    <property type="evidence" value="ECO:0007669"/>
    <property type="project" value="UniProtKB-KW"/>
</dbReference>
<evidence type="ECO:0000256" key="4">
    <source>
        <dbReference type="ARBA" id="ARBA00022723"/>
    </source>
</evidence>
<evidence type="ECO:0000256" key="8">
    <source>
        <dbReference type="ARBA" id="ARBA00022989"/>
    </source>
</evidence>
<sequence>MMPRGWKDGDARAGDGYDDGARGGGVVPLEGTNESPRPPATLAATAANTGTTQTALLCQETGVHYPTSASMKLLPLYDDGLLRGGHGVGEDGMMIGETLLTGSLVEVDHGEPVFCRICREGLHDVDYDLETATSPSPQQSGGGAPEVGESSRNVTVSTTVTGDSVAFAAASTASTIGGGATRGPSPSSSTVRPQQDKQDESLPPLLFATATKSSPSSSQTSFSRHLANLPPIVLHHPTAENPLLAPCDCTGTMAFVHYLCIEQWRCRSRHPGARNGLNCETCGAEYTLPPPPSRPASRYDVMNGGPGMGPNNNVMADDDWLDAMPPHVLAALRRPHPAWQLGAAVVRRRWLRPVVPILVSPLVALYCRARRTLKKRGVSRRRWACSLCRRRARWKCVRCLRSYYCSRQCQNVSWHIVHKHVCYKPVRFWWSVAVYTVLIFISVPKLLEKFPIYDAMVTLVPVNFITLGIIGGGIASTLKRFSGIDIRGRILEIIVVLLTLLLTGITSGLVRGYFGDSSRCWGVLASSPNEGVESPTLTGPFYLSILNTLLIDIPLRQMKLWYLRWDLIFSKLGFVSRRLLCVPTPDGNTDYSTYGCSSSTRSINPGFYMEDKCSADMSLVVGVWLTAVCVLLMSNVYRQLRGARRNNAAVAHRGQRRPHQD</sequence>
<evidence type="ECO:0008006" key="17">
    <source>
        <dbReference type="Google" id="ProtNLM"/>
    </source>
</evidence>
<protein>
    <recommendedName>
        <fullName evidence="17">RING-CH-type domain-containing protein</fullName>
    </recommendedName>
</protein>
<dbReference type="PANTHER" id="PTHR46065:SF3">
    <property type="entry name" value="FI20425P1"/>
    <property type="match status" value="1"/>
</dbReference>
<dbReference type="SUPFAM" id="SSF144232">
    <property type="entry name" value="HIT/MYND zinc finger-like"/>
    <property type="match status" value="1"/>
</dbReference>
<dbReference type="GO" id="GO:0016020">
    <property type="term" value="C:membrane"/>
    <property type="evidence" value="ECO:0007669"/>
    <property type="project" value="UniProtKB-SubCell"/>
</dbReference>
<dbReference type="PROSITE" id="PS50865">
    <property type="entry name" value="ZF_MYND_2"/>
    <property type="match status" value="1"/>
</dbReference>
<keyword evidence="4" id="KW-0479">Metal-binding</keyword>
<keyword evidence="8 12" id="KW-1133">Transmembrane helix</keyword>
<dbReference type="AlphaFoldDB" id="A0ABD3Q8Z6"/>
<keyword evidence="7" id="KW-0862">Zinc</keyword>
<feature type="domain" description="RING-CH-type" evidence="14">
    <location>
        <begin position="212"/>
        <end position="289"/>
    </location>
</feature>
<feature type="region of interest" description="Disordered" evidence="11">
    <location>
        <begin position="1"/>
        <end position="39"/>
    </location>
</feature>
<proteinExistence type="predicted"/>
<feature type="transmembrane region" description="Helical" evidence="12">
    <location>
        <begin position="490"/>
        <end position="514"/>
    </location>
</feature>
<dbReference type="InterPro" id="IPR013083">
    <property type="entry name" value="Znf_RING/FYVE/PHD"/>
</dbReference>
<dbReference type="Gene3D" id="3.30.40.10">
    <property type="entry name" value="Zinc/RING finger domain, C3HC4 (zinc finger)"/>
    <property type="match status" value="1"/>
</dbReference>
<evidence type="ECO:0000256" key="11">
    <source>
        <dbReference type="SAM" id="MobiDB-lite"/>
    </source>
</evidence>
<evidence type="ECO:0000256" key="7">
    <source>
        <dbReference type="ARBA" id="ARBA00022833"/>
    </source>
</evidence>
<keyword evidence="5 10" id="KW-0863">Zinc-finger</keyword>
<evidence type="ECO:0000259" key="14">
    <source>
        <dbReference type="PROSITE" id="PS51292"/>
    </source>
</evidence>
<dbReference type="EMBL" id="JALLAZ020000460">
    <property type="protein sequence ID" value="KAL3794610.1"/>
    <property type="molecule type" value="Genomic_DNA"/>
</dbReference>
<dbReference type="PROSITE" id="PS51292">
    <property type="entry name" value="ZF_RING_CH"/>
    <property type="match status" value="1"/>
</dbReference>
<evidence type="ECO:0000313" key="16">
    <source>
        <dbReference type="Proteomes" id="UP001530315"/>
    </source>
</evidence>
<dbReference type="SUPFAM" id="SSF57850">
    <property type="entry name" value="RING/U-box"/>
    <property type="match status" value="1"/>
</dbReference>
<keyword evidence="6" id="KW-0833">Ubl conjugation pathway</keyword>
<feature type="transmembrane region" description="Helical" evidence="12">
    <location>
        <begin position="459"/>
        <end position="478"/>
    </location>
</feature>
<dbReference type="GO" id="GO:0008270">
    <property type="term" value="F:zinc ion binding"/>
    <property type="evidence" value="ECO:0007669"/>
    <property type="project" value="UniProtKB-KW"/>
</dbReference>
<evidence type="ECO:0000256" key="10">
    <source>
        <dbReference type="PROSITE-ProRule" id="PRU00134"/>
    </source>
</evidence>
<feature type="transmembrane region" description="Helical" evidence="12">
    <location>
        <begin position="428"/>
        <end position="447"/>
    </location>
</feature>
<feature type="region of interest" description="Disordered" evidence="11">
    <location>
        <begin position="129"/>
        <end position="154"/>
    </location>
</feature>
<dbReference type="Proteomes" id="UP001530315">
    <property type="component" value="Unassembled WGS sequence"/>
</dbReference>
<keyword evidence="2" id="KW-0808">Transferase</keyword>
<dbReference type="Pfam" id="PF12906">
    <property type="entry name" value="RINGv"/>
    <property type="match status" value="1"/>
</dbReference>
<reference evidence="15 16" key="1">
    <citation type="submission" date="2024-10" db="EMBL/GenBank/DDBJ databases">
        <title>Updated reference genomes for cyclostephanoid diatoms.</title>
        <authorList>
            <person name="Roberts W.R."/>
            <person name="Alverson A.J."/>
        </authorList>
    </citation>
    <scope>NUCLEOTIDE SEQUENCE [LARGE SCALE GENOMIC DNA]</scope>
    <source>
        <strain evidence="15 16">AJA276-08</strain>
    </source>
</reference>
<feature type="transmembrane region" description="Helical" evidence="12">
    <location>
        <begin position="350"/>
        <end position="367"/>
    </location>
</feature>
<feature type="domain" description="MYND-type" evidence="13">
    <location>
        <begin position="385"/>
        <end position="422"/>
    </location>
</feature>
<keyword evidence="16" id="KW-1185">Reference proteome</keyword>
<dbReference type="PANTHER" id="PTHR46065">
    <property type="entry name" value="E3 UBIQUITIN-PROTEIN LIGASE MARCH 2/3 FAMILY MEMBER"/>
    <property type="match status" value="1"/>
</dbReference>
<comment type="subcellular location">
    <subcellularLocation>
        <location evidence="1">Membrane</location>
        <topology evidence="1">Multi-pass membrane protein</topology>
    </subcellularLocation>
</comment>
<dbReference type="Pfam" id="PF01753">
    <property type="entry name" value="zf-MYND"/>
    <property type="match status" value="1"/>
</dbReference>